<comment type="caution">
    <text evidence="1">The sequence shown here is derived from an EMBL/GenBank/DDBJ whole genome shotgun (WGS) entry which is preliminary data.</text>
</comment>
<name>A0ABY2FWY7_9FLAO</name>
<organism evidence="1 2">
    <name type="scientific">Chryseobacterium daecheongense</name>
    <dbReference type="NCBI Taxonomy" id="192389"/>
    <lineage>
        <taxon>Bacteria</taxon>
        <taxon>Pseudomonadati</taxon>
        <taxon>Bacteroidota</taxon>
        <taxon>Flavobacteriia</taxon>
        <taxon>Flavobacteriales</taxon>
        <taxon>Weeksellaceae</taxon>
        <taxon>Chryseobacterium group</taxon>
        <taxon>Chryseobacterium</taxon>
    </lineage>
</organism>
<gene>
    <name evidence="1" type="ORF">BCF50_0060</name>
</gene>
<reference evidence="1 2" key="1">
    <citation type="submission" date="2019-03" db="EMBL/GenBank/DDBJ databases">
        <title>Genomic Encyclopedia of Archaeal and Bacterial Type Strains, Phase II (KMG-II): from individual species to whole genera.</title>
        <authorList>
            <person name="Goeker M."/>
        </authorList>
    </citation>
    <scope>NUCLEOTIDE SEQUENCE [LARGE SCALE GENOMIC DNA]</scope>
    <source>
        <strain evidence="1 2">DSM 15235</strain>
    </source>
</reference>
<dbReference type="Proteomes" id="UP000295709">
    <property type="component" value="Unassembled WGS sequence"/>
</dbReference>
<sequence>MDIPNYIFMKKTTLKALLIAGLGITVTACTSNDDLVMDSPTVTHSANSKEASKTETYQIRYGLVSQSGVKTLSGSYDLGGFVATNVATGESYDSYGYSSGGFQSLPQFYDGLPEGTYTFTAMQGQGGWVGYGSVVATVSDAQVDADGYVTIYVPIAWEE</sequence>
<accession>A0ABY2FWY7</accession>
<evidence type="ECO:0000313" key="2">
    <source>
        <dbReference type="Proteomes" id="UP000295709"/>
    </source>
</evidence>
<keyword evidence="2" id="KW-1185">Reference proteome</keyword>
<protein>
    <submittedName>
        <fullName evidence="1">Uncharacterized protein</fullName>
    </submittedName>
</protein>
<evidence type="ECO:0000313" key="1">
    <source>
        <dbReference type="EMBL" id="TDX94297.1"/>
    </source>
</evidence>
<proteinExistence type="predicted"/>
<dbReference type="EMBL" id="SOQW01000001">
    <property type="protein sequence ID" value="TDX94297.1"/>
    <property type="molecule type" value="Genomic_DNA"/>
</dbReference>